<dbReference type="RefSeq" id="WP_242868985.1">
    <property type="nucleotide sequence ID" value="NZ_FNAF01000014.1"/>
</dbReference>
<dbReference type="InterPro" id="IPR008407">
    <property type="entry name" value="Brnchd-chn_aa_trnsp_AzlD"/>
</dbReference>
<dbReference type="STRING" id="2741.SAMN04489866_1142"/>
<keyword evidence="1" id="KW-0812">Transmembrane</keyword>
<feature type="transmembrane region" description="Helical" evidence="1">
    <location>
        <begin position="12"/>
        <end position="31"/>
    </location>
</feature>
<evidence type="ECO:0000256" key="1">
    <source>
        <dbReference type="SAM" id="Phobius"/>
    </source>
</evidence>
<keyword evidence="1" id="KW-0472">Membrane</keyword>
<gene>
    <name evidence="2" type="ORF">SAMN04489866_1142</name>
</gene>
<organism evidence="2 3">
    <name type="scientific">Peptococcus niger</name>
    <dbReference type="NCBI Taxonomy" id="2741"/>
    <lineage>
        <taxon>Bacteria</taxon>
        <taxon>Bacillati</taxon>
        <taxon>Bacillota</taxon>
        <taxon>Clostridia</taxon>
        <taxon>Eubacteriales</taxon>
        <taxon>Peptococcaceae</taxon>
        <taxon>Peptococcus</taxon>
    </lineage>
</organism>
<protein>
    <submittedName>
        <fullName evidence="2">Branched-chain amino acid transport protein AzlD</fullName>
    </submittedName>
</protein>
<feature type="transmembrane region" description="Helical" evidence="1">
    <location>
        <begin position="92"/>
        <end position="109"/>
    </location>
</feature>
<sequence length="119" mass="13092">MSPNSVMPLWQGLIIIAIAGAVTQFTRWLPFIALARRQLPDRIVYLGGVLPYAMMPLLVVYCLRAVPAETATFHGLPELTCALLTALLHYRWGNMLISIAGGTLLYMGLRQVLIIKGIA</sequence>
<proteinExistence type="predicted"/>
<name>A0A1G6ZP79_PEPNI</name>
<reference evidence="2 3" key="1">
    <citation type="submission" date="2016-10" db="EMBL/GenBank/DDBJ databases">
        <authorList>
            <person name="de Groot N.N."/>
        </authorList>
    </citation>
    <scope>NUCLEOTIDE SEQUENCE [LARGE SCALE GENOMIC DNA]</scope>
    <source>
        <strain evidence="2 3">DSM 20475</strain>
    </source>
</reference>
<accession>A0A1G6ZP79</accession>
<keyword evidence="1" id="KW-1133">Transmembrane helix</keyword>
<feature type="transmembrane region" description="Helical" evidence="1">
    <location>
        <begin position="43"/>
        <end position="66"/>
    </location>
</feature>
<evidence type="ECO:0000313" key="3">
    <source>
        <dbReference type="Proteomes" id="UP000198995"/>
    </source>
</evidence>
<dbReference type="Pfam" id="PF05437">
    <property type="entry name" value="AzlD"/>
    <property type="match status" value="1"/>
</dbReference>
<dbReference type="PIRSF" id="PIRSF003203">
    <property type="entry name" value="AzlD"/>
    <property type="match status" value="1"/>
</dbReference>
<keyword evidence="3" id="KW-1185">Reference proteome</keyword>
<dbReference type="Proteomes" id="UP000198995">
    <property type="component" value="Unassembled WGS sequence"/>
</dbReference>
<dbReference type="EMBL" id="FNAF01000014">
    <property type="protein sequence ID" value="SDE03366.1"/>
    <property type="molecule type" value="Genomic_DNA"/>
</dbReference>
<dbReference type="AlphaFoldDB" id="A0A1G6ZP79"/>
<evidence type="ECO:0000313" key="2">
    <source>
        <dbReference type="EMBL" id="SDE03366.1"/>
    </source>
</evidence>